<evidence type="ECO:0000313" key="15">
    <source>
        <dbReference type="EMBL" id="SCX82145.1"/>
    </source>
</evidence>
<dbReference type="InterPro" id="IPR000274">
    <property type="entry name" value="Adenylate_cyclase_1"/>
</dbReference>
<dbReference type="InterPro" id="IPR024686">
    <property type="entry name" value="Adenylate_cyclase_1_CS"/>
</dbReference>
<evidence type="ECO:0000256" key="1">
    <source>
        <dbReference type="ARBA" id="ARBA00001593"/>
    </source>
</evidence>
<dbReference type="EC" id="4.6.1.1" evidence="4"/>
<gene>
    <name evidence="15" type="ORF">SAMN02910354_00497</name>
</gene>
<evidence type="ECO:0000256" key="2">
    <source>
        <dbReference type="ARBA" id="ARBA00004496"/>
    </source>
</evidence>
<dbReference type="Pfam" id="PF12633">
    <property type="entry name" value="Adenyl_cycl_N"/>
    <property type="match status" value="1"/>
</dbReference>
<evidence type="ECO:0000256" key="10">
    <source>
        <dbReference type="ARBA" id="ARBA00023239"/>
    </source>
</evidence>
<keyword evidence="9" id="KW-0115">cAMP biosynthesis</keyword>
<dbReference type="PANTHER" id="PTHR38760:SF1">
    <property type="entry name" value="ADENYLATE CYCLASE"/>
    <property type="match status" value="1"/>
</dbReference>
<evidence type="ECO:0000256" key="12">
    <source>
        <dbReference type="ARBA" id="ARBA00032637"/>
    </source>
</evidence>
<dbReference type="Pfam" id="PF01295">
    <property type="entry name" value="Adenylate_cycl"/>
    <property type="match status" value="1"/>
</dbReference>
<dbReference type="PROSITE" id="PS01092">
    <property type="entry name" value="ADENYLATE_CYCLASE_1_1"/>
    <property type="match status" value="1"/>
</dbReference>
<evidence type="ECO:0000256" key="11">
    <source>
        <dbReference type="ARBA" id="ARBA00032597"/>
    </source>
</evidence>
<evidence type="ECO:0000256" key="7">
    <source>
        <dbReference type="ARBA" id="ARBA00022741"/>
    </source>
</evidence>
<keyword evidence="8" id="KW-0067">ATP-binding</keyword>
<feature type="domain" description="Adenylate cyclase class-I N-terminal" evidence="14">
    <location>
        <begin position="5"/>
        <end position="206"/>
    </location>
</feature>
<keyword evidence="10" id="KW-0456">Lyase</keyword>
<dbReference type="InterPro" id="IPR024685">
    <property type="entry name" value="Adenylate_cyclase_1_N"/>
</dbReference>
<dbReference type="PIRSF" id="PIRSF001444">
    <property type="entry name" value="Adenylate_cycl"/>
    <property type="match status" value="1"/>
</dbReference>
<sequence>MKYDLQFAKKQVDDLHRLRVERVLQGSTADFQHVFQLIALLLHLNHPALPGYVTDAPAGVAHFKLSDYQKNFLAQQFPTGFDFVRLEQESNAHQQEKTPIYGVYVMGSIASISQTAKSDLDTWVCHSPDLTPYALNKLQQKTQLLKIWAKKFNTDITLFLMDEFYFNHYRYSNTLSVENCGSAQHMLLLDEFYRSAIRLAGKPLLWLHLNVENEADYGKEVQRLQQTKQINRADWIDFGGLGAFSANEYFGASLWQLYKGIDSPYKSVLKIVLLESYSWEYPNAKLISVQFKQQLFNSKVIKEQSFDAYLAMLERVTEYLTKLKDEKRLDFIRRCFYIKVTETVRERPLAPWRAKILKNLTAQWGWSEETIKHLNRIHTWKIRSVRETHNKLIRVLMLSYRNLVNFARKHNVNASIAPQDISILTRKLYTAFEVLPGKVTLMNPQLALDLSEKNLTFIEVTEEHGVKPGWYVVNQMPSVVYPSQNRYIEYNPILIKLIAWTYFNGLLTSKTKVHISSTHVDIEKINQCITDLRVSFPVKVSPPTDEELTHPCEIRSLAVMINLTKDPTPYSDINRTEIQQSDLFSLDGENESLIGSVDLLYRNKWNEIKTLHYEGDKAMLSALKVLSNKIHRGSGVPESVNVFCYNQYYQEEISELVVGLLNKCISIQLGTTQLPMSSVPRMTGKNWKLFFEEHDATLHQPQTEPAFISQVIAEQKQVKVKRNQPYKHLLNYPRQIDSFASEGFLQFFFEDNEDETFNVYILDENNRLEIYRQCDGSKEQKIREISQIYNLSGSDQNDNHYKIIKRDFNYPQFYQLKHQQKGILILPFSGSCMV</sequence>
<evidence type="ECO:0000256" key="3">
    <source>
        <dbReference type="ARBA" id="ARBA00007901"/>
    </source>
</evidence>
<evidence type="ECO:0000256" key="4">
    <source>
        <dbReference type="ARBA" id="ARBA00012201"/>
    </source>
</evidence>
<reference evidence="15 16" key="1">
    <citation type="submission" date="2016-10" db="EMBL/GenBank/DDBJ databases">
        <authorList>
            <person name="Varghese N."/>
            <person name="Submissions S."/>
        </authorList>
    </citation>
    <scope>NUCLEOTIDE SEQUENCE [LARGE SCALE GENOMIC DNA]</scope>
    <source>
        <strain evidence="15 16">DSM 22022</strain>
    </source>
</reference>
<dbReference type="RefSeq" id="WP_090654136.1">
    <property type="nucleotide sequence ID" value="NZ_CP015031.1"/>
</dbReference>
<evidence type="ECO:0000256" key="13">
    <source>
        <dbReference type="RuleBase" id="RU004184"/>
    </source>
</evidence>
<keyword evidence="16" id="KW-1185">Reference proteome</keyword>
<evidence type="ECO:0000256" key="8">
    <source>
        <dbReference type="ARBA" id="ARBA00022840"/>
    </source>
</evidence>
<comment type="similarity">
    <text evidence="3 13">Belongs to the adenylyl cyclase class-1 family.</text>
</comment>
<keyword evidence="6" id="KW-0963">Cytoplasm</keyword>
<evidence type="ECO:0000256" key="5">
    <source>
        <dbReference type="ARBA" id="ARBA00021420"/>
    </source>
</evidence>
<keyword evidence="7" id="KW-0547">Nucleotide-binding</keyword>
<evidence type="ECO:0000259" key="14">
    <source>
        <dbReference type="Pfam" id="PF12633"/>
    </source>
</evidence>
<comment type="catalytic activity">
    <reaction evidence="1">
        <text>ATP = 3',5'-cyclic AMP + diphosphate</text>
        <dbReference type="Rhea" id="RHEA:15389"/>
        <dbReference type="ChEBI" id="CHEBI:30616"/>
        <dbReference type="ChEBI" id="CHEBI:33019"/>
        <dbReference type="ChEBI" id="CHEBI:58165"/>
        <dbReference type="EC" id="4.6.1.1"/>
    </reaction>
</comment>
<evidence type="ECO:0000256" key="9">
    <source>
        <dbReference type="ARBA" id="ARBA00022998"/>
    </source>
</evidence>
<comment type="caution">
    <text evidence="15">The sequence shown here is derived from an EMBL/GenBank/DDBJ whole genome shotgun (WGS) entry which is preliminary data.</text>
</comment>
<proteinExistence type="inferred from homology"/>
<organism evidence="15 16">
    <name type="scientific">Basfia succiniciproducens</name>
    <dbReference type="NCBI Taxonomy" id="653940"/>
    <lineage>
        <taxon>Bacteria</taxon>
        <taxon>Pseudomonadati</taxon>
        <taxon>Pseudomonadota</taxon>
        <taxon>Gammaproteobacteria</taxon>
        <taxon>Pasteurellales</taxon>
        <taxon>Pasteurellaceae</taxon>
        <taxon>Basfia</taxon>
    </lineage>
</organism>
<evidence type="ECO:0000256" key="6">
    <source>
        <dbReference type="ARBA" id="ARBA00022490"/>
    </source>
</evidence>
<protein>
    <recommendedName>
        <fullName evidence="5">Adenylate cyclase</fullName>
        <ecNumber evidence="4">4.6.1.1</ecNumber>
    </recommendedName>
    <alternativeName>
        <fullName evidence="11">ATP pyrophosphate-lyase</fullName>
    </alternativeName>
    <alternativeName>
        <fullName evidence="12">Adenylyl cyclase</fullName>
    </alternativeName>
</protein>
<dbReference type="NCBIfam" id="NF006978">
    <property type="entry name" value="PRK09450.1-2"/>
    <property type="match status" value="1"/>
</dbReference>
<dbReference type="PANTHER" id="PTHR38760">
    <property type="entry name" value="ADENYLATE CYCLASE"/>
    <property type="match status" value="1"/>
</dbReference>
<name>A0A1G5AW81_9PAST</name>
<accession>A0A1G5AW81</accession>
<dbReference type="EMBL" id="FMUQ01000003">
    <property type="protein sequence ID" value="SCX82145.1"/>
    <property type="molecule type" value="Genomic_DNA"/>
</dbReference>
<dbReference type="Proteomes" id="UP000199588">
    <property type="component" value="Unassembled WGS sequence"/>
</dbReference>
<comment type="subcellular location">
    <subcellularLocation>
        <location evidence="2">Cytoplasm</location>
    </subcellularLocation>
</comment>
<evidence type="ECO:0000313" key="16">
    <source>
        <dbReference type="Proteomes" id="UP000199588"/>
    </source>
</evidence>